<evidence type="ECO:0000259" key="3">
    <source>
        <dbReference type="Pfam" id="PF00884"/>
    </source>
</evidence>
<reference evidence="4 5" key="1">
    <citation type="journal article" date="2019" name="Int. J. Syst. Evol. Microbiol.">
        <title>The Global Catalogue of Microorganisms (GCM) 10K type strain sequencing project: providing services to taxonomists for standard genome sequencing and annotation.</title>
        <authorList>
            <consortium name="The Broad Institute Genomics Platform"/>
            <consortium name="The Broad Institute Genome Sequencing Center for Infectious Disease"/>
            <person name="Wu L."/>
            <person name="Ma J."/>
        </authorList>
    </citation>
    <scope>NUCLEOTIDE SEQUENCE [LARGE SCALE GENOMIC DNA]</scope>
    <source>
        <strain evidence="4 5">PSR21</strain>
    </source>
</reference>
<dbReference type="Pfam" id="PF00884">
    <property type="entry name" value="Sulfatase"/>
    <property type="match status" value="1"/>
</dbReference>
<evidence type="ECO:0000256" key="2">
    <source>
        <dbReference type="SAM" id="MobiDB-lite"/>
    </source>
</evidence>
<comment type="similarity">
    <text evidence="1">Belongs to the sulfatase family.</text>
</comment>
<name>A0ABD6A877_9EURY</name>
<dbReference type="PANTHER" id="PTHR42693:SF33">
    <property type="entry name" value="ARYLSULFATASE"/>
    <property type="match status" value="1"/>
</dbReference>
<dbReference type="InterPro" id="IPR000917">
    <property type="entry name" value="Sulfatase_N"/>
</dbReference>
<dbReference type="CDD" id="cd16148">
    <property type="entry name" value="sulfatase_like"/>
    <property type="match status" value="1"/>
</dbReference>
<dbReference type="Gene3D" id="3.40.720.10">
    <property type="entry name" value="Alkaline Phosphatase, subunit A"/>
    <property type="match status" value="1"/>
</dbReference>
<evidence type="ECO:0000313" key="4">
    <source>
        <dbReference type="EMBL" id="MFC7316773.1"/>
    </source>
</evidence>
<dbReference type="Proteomes" id="UP001596547">
    <property type="component" value="Unassembled WGS sequence"/>
</dbReference>
<protein>
    <submittedName>
        <fullName evidence="4">Sulfatase</fullName>
    </submittedName>
</protein>
<dbReference type="PANTHER" id="PTHR42693">
    <property type="entry name" value="ARYLSULFATASE FAMILY MEMBER"/>
    <property type="match status" value="1"/>
</dbReference>
<feature type="domain" description="Sulfatase N-terminal" evidence="3">
    <location>
        <begin position="3"/>
        <end position="325"/>
    </location>
</feature>
<dbReference type="SUPFAM" id="SSF53649">
    <property type="entry name" value="Alkaline phosphatase-like"/>
    <property type="match status" value="1"/>
</dbReference>
<dbReference type="InterPro" id="IPR050738">
    <property type="entry name" value="Sulfatase"/>
</dbReference>
<comment type="caution">
    <text evidence="4">The sequence shown here is derived from an EMBL/GenBank/DDBJ whole genome shotgun (WGS) entry which is preliminary data.</text>
</comment>
<evidence type="ECO:0000313" key="5">
    <source>
        <dbReference type="Proteomes" id="UP001596547"/>
    </source>
</evidence>
<dbReference type="RefSeq" id="WP_276303964.1">
    <property type="nucleotide sequence ID" value="NZ_CP119992.1"/>
</dbReference>
<dbReference type="GeneID" id="79316575"/>
<dbReference type="EMBL" id="JBHTBF010000002">
    <property type="protein sequence ID" value="MFC7316773.1"/>
    <property type="molecule type" value="Genomic_DNA"/>
</dbReference>
<accession>A0ABD6A877</accession>
<dbReference type="AlphaFoldDB" id="A0ABD6A877"/>
<proteinExistence type="inferred from homology"/>
<gene>
    <name evidence="4" type="ORF">ACFQPE_08205</name>
</gene>
<evidence type="ECO:0000256" key="1">
    <source>
        <dbReference type="ARBA" id="ARBA00008779"/>
    </source>
</evidence>
<sequence>MANALLVTVGCLRADHVGAYGYDRPTTPTLDRLAAEGIALDGYANSPGTRRALRTIHTGAYSPQFDGVGLPEGIDFTLAGTFRSVGYDTAGFAFNGSLTRDDGYQQGFDRFDDVSTFRETDIDALDRLKVRAIEHLPNGALRRLAPAFYRVRGAVNDGQYRPVVVDAAVVDAARDWIRSREGDWFAWVHLTDAHTPYARWDDHLAALRGDTDVEHVVDPSRHLEAGGTVDRAAIDAYDAGIRSADAQLARLLDAVDDGTTVVVTGDRGEEFGRYHDVHTASLHSSVTQVPFVVRSPALVDGANGRIEATAQHVDVAPTLADATGVSRREQWVGKSVLIPQSDAGPIHHAVADVAGVRVGEWKLIEERGTDEPALYRTPYGEHDGAPTEDDRRADLVRAFERHRSWCEEHRLGAGKSDDYDGTNVSEPVESNPRDLGYVE</sequence>
<dbReference type="InterPro" id="IPR017850">
    <property type="entry name" value="Alkaline_phosphatase_core_sf"/>
</dbReference>
<feature type="region of interest" description="Disordered" evidence="2">
    <location>
        <begin position="410"/>
        <end position="439"/>
    </location>
</feature>
<organism evidence="4 5">
    <name type="scientific">Halomarina halobia</name>
    <dbReference type="NCBI Taxonomy" id="3033386"/>
    <lineage>
        <taxon>Archaea</taxon>
        <taxon>Methanobacteriati</taxon>
        <taxon>Methanobacteriota</taxon>
        <taxon>Stenosarchaea group</taxon>
        <taxon>Halobacteria</taxon>
        <taxon>Halobacteriales</taxon>
        <taxon>Natronomonadaceae</taxon>
        <taxon>Halomarina</taxon>
    </lineage>
</organism>
<keyword evidence="5" id="KW-1185">Reference proteome</keyword>